<organism evidence="4 5">
    <name type="scientific">Allochromatium vinosum (strain ATCC 17899 / DSM 180 / NBRC 103801 / NCIMB 10441 / D)</name>
    <name type="common">Chromatium vinosum</name>
    <dbReference type="NCBI Taxonomy" id="572477"/>
    <lineage>
        <taxon>Bacteria</taxon>
        <taxon>Pseudomonadati</taxon>
        <taxon>Pseudomonadota</taxon>
        <taxon>Gammaproteobacteria</taxon>
        <taxon>Chromatiales</taxon>
        <taxon>Chromatiaceae</taxon>
        <taxon>Allochromatium</taxon>
    </lineage>
</organism>
<dbReference type="HOGENOM" id="CLU_018816_18_4_6"/>
<keyword evidence="5" id="KW-1185">Reference proteome</keyword>
<dbReference type="SUPFAM" id="SSF111369">
    <property type="entry name" value="HlyD-like secretion proteins"/>
    <property type="match status" value="1"/>
</dbReference>
<evidence type="ECO:0000259" key="3">
    <source>
        <dbReference type="Pfam" id="PF25917"/>
    </source>
</evidence>
<name>D3RP48_ALLVD</name>
<dbReference type="KEGG" id="alv:Alvin_2528"/>
<dbReference type="PANTHER" id="PTHR30469">
    <property type="entry name" value="MULTIDRUG RESISTANCE PROTEIN MDTA"/>
    <property type="match status" value="1"/>
</dbReference>
<evidence type="ECO:0000256" key="2">
    <source>
        <dbReference type="SAM" id="Coils"/>
    </source>
</evidence>
<feature type="domain" description="Multidrug resistance protein MdtA-like barrel-sandwich hybrid" evidence="3">
    <location>
        <begin position="70"/>
        <end position="228"/>
    </location>
</feature>
<dbReference type="RefSeq" id="WP_012971708.1">
    <property type="nucleotide sequence ID" value="NC_013851.1"/>
</dbReference>
<reference evidence="4 5" key="1">
    <citation type="journal article" date="2011" name="Stand. Genomic Sci.">
        <title>Complete genome sequence of Allochromatium vinosum DSM 180(T).</title>
        <authorList>
            <person name="Weissgerber T."/>
            <person name="Zigann R."/>
            <person name="Bruce D."/>
            <person name="Chang Y.J."/>
            <person name="Detter J.C."/>
            <person name="Han C."/>
            <person name="Hauser L."/>
            <person name="Jeffries C.D."/>
            <person name="Land M."/>
            <person name="Munk A.C."/>
            <person name="Tapia R."/>
            <person name="Dahl C."/>
        </authorList>
    </citation>
    <scope>NUCLEOTIDE SEQUENCE [LARGE SCALE GENOMIC DNA]</scope>
    <source>
        <strain evidence="5">ATCC 17899 / DSM 180 / NBRC 103801 / NCIMB 10441 / D</strain>
    </source>
</reference>
<sequence>MPRRILPILILALGVGIFVALKATRPAPHPVQPSERIWRIEVTDVRPAAHHPILTLFGQVEAPDRIQAAAPVAGRLLEVRVRDGERVAAGALLARLDPRDLQPRLTRAQADLEKERLKLVHDRQALEQEREILRLARQALERAETVQSKQLGSASSVDEAREQYARAQLSVMLREQSIAEHPARLASLESALAEAERDLARGTIRAPFEARIGVVEAAAGDQLQPNQTILTLYPLDGLYVRAKVPGVHSEELRAALTNGEQLTATGSHAGRPVTAVLERLSGEADARGVDALLRLAPESRLPLGAFVELRLERPPAPDTIALPFAALHGGDRIFAVRDGRLHGLRIERVGELDTGADEGRVLLRVPELQPGEPVMITHLPNALDTLKVEIVQ</sequence>
<dbReference type="InterPro" id="IPR058625">
    <property type="entry name" value="MdtA-like_BSH"/>
</dbReference>
<dbReference type="GO" id="GO:1990281">
    <property type="term" value="C:efflux pump complex"/>
    <property type="evidence" value="ECO:0007669"/>
    <property type="project" value="TreeGrafter"/>
</dbReference>
<comment type="similarity">
    <text evidence="1">Belongs to the membrane fusion protein (MFP) (TC 8.A.1) family.</text>
</comment>
<dbReference type="STRING" id="572477.Alvin_2528"/>
<feature type="coiled-coil region" evidence="2">
    <location>
        <begin position="109"/>
        <end position="146"/>
    </location>
</feature>
<gene>
    <name evidence="4" type="ordered locus">Alvin_2528</name>
</gene>
<protein>
    <submittedName>
        <fullName evidence="4">Efflux transporter, RND family, MFP subunit</fullName>
    </submittedName>
</protein>
<dbReference type="AlphaFoldDB" id="D3RP48"/>
<feature type="coiled-coil region" evidence="2">
    <location>
        <begin position="178"/>
        <end position="205"/>
    </location>
</feature>
<evidence type="ECO:0000313" key="4">
    <source>
        <dbReference type="EMBL" id="ADC63438.1"/>
    </source>
</evidence>
<dbReference type="OrthoDB" id="8524475at2"/>
<evidence type="ECO:0000256" key="1">
    <source>
        <dbReference type="ARBA" id="ARBA00009477"/>
    </source>
</evidence>
<dbReference type="Gene3D" id="2.40.30.170">
    <property type="match status" value="1"/>
</dbReference>
<proteinExistence type="inferred from homology"/>
<dbReference type="Gene3D" id="2.40.50.100">
    <property type="match status" value="1"/>
</dbReference>
<keyword evidence="2" id="KW-0175">Coiled coil</keyword>
<accession>D3RP48</accession>
<dbReference type="GO" id="GO:0015562">
    <property type="term" value="F:efflux transmembrane transporter activity"/>
    <property type="evidence" value="ECO:0007669"/>
    <property type="project" value="TreeGrafter"/>
</dbReference>
<dbReference type="EMBL" id="CP001896">
    <property type="protein sequence ID" value="ADC63438.1"/>
    <property type="molecule type" value="Genomic_DNA"/>
</dbReference>
<dbReference type="eggNOG" id="COG0845">
    <property type="taxonomic scope" value="Bacteria"/>
</dbReference>
<dbReference type="PANTHER" id="PTHR30469:SF15">
    <property type="entry name" value="HLYD FAMILY OF SECRETION PROTEINS"/>
    <property type="match status" value="1"/>
</dbReference>
<dbReference type="Gene3D" id="1.10.287.470">
    <property type="entry name" value="Helix hairpin bin"/>
    <property type="match status" value="1"/>
</dbReference>
<dbReference type="Proteomes" id="UP000001441">
    <property type="component" value="Chromosome"/>
</dbReference>
<evidence type="ECO:0000313" key="5">
    <source>
        <dbReference type="Proteomes" id="UP000001441"/>
    </source>
</evidence>
<dbReference type="Pfam" id="PF25917">
    <property type="entry name" value="BSH_RND"/>
    <property type="match status" value="1"/>
</dbReference>